<accession>A0A6P4DP74</accession>
<organism evidence="2 3">
    <name type="scientific">Arachis duranensis</name>
    <name type="common">Wild peanut</name>
    <dbReference type="NCBI Taxonomy" id="130453"/>
    <lineage>
        <taxon>Eukaryota</taxon>
        <taxon>Viridiplantae</taxon>
        <taxon>Streptophyta</taxon>
        <taxon>Embryophyta</taxon>
        <taxon>Tracheophyta</taxon>
        <taxon>Spermatophyta</taxon>
        <taxon>Magnoliopsida</taxon>
        <taxon>eudicotyledons</taxon>
        <taxon>Gunneridae</taxon>
        <taxon>Pentapetalae</taxon>
        <taxon>rosids</taxon>
        <taxon>fabids</taxon>
        <taxon>Fabales</taxon>
        <taxon>Fabaceae</taxon>
        <taxon>Papilionoideae</taxon>
        <taxon>50 kb inversion clade</taxon>
        <taxon>dalbergioids sensu lato</taxon>
        <taxon>Dalbergieae</taxon>
        <taxon>Pterocarpus clade</taxon>
        <taxon>Arachis</taxon>
    </lineage>
</organism>
<reference evidence="3" key="2">
    <citation type="submission" date="2025-08" db="UniProtKB">
        <authorList>
            <consortium name="RefSeq"/>
        </authorList>
    </citation>
    <scope>IDENTIFICATION</scope>
    <source>
        <tissue evidence="3">Whole plant</tissue>
    </source>
</reference>
<evidence type="ECO:0000313" key="3">
    <source>
        <dbReference type="RefSeq" id="XP_015970020.1"/>
    </source>
</evidence>
<evidence type="ECO:0000313" key="2">
    <source>
        <dbReference type="Proteomes" id="UP000515211"/>
    </source>
</evidence>
<gene>
    <name evidence="3" type="primary">LOC107493434</name>
</gene>
<dbReference type="PANTHER" id="PTHR37610:SF40">
    <property type="entry name" value="OS01G0909600 PROTEIN"/>
    <property type="match status" value="1"/>
</dbReference>
<dbReference type="OrthoDB" id="1737256at2759"/>
<dbReference type="Pfam" id="PF14244">
    <property type="entry name" value="Retrotran_gag_3"/>
    <property type="match status" value="1"/>
</dbReference>
<dbReference type="RefSeq" id="XP_015970020.1">
    <property type="nucleotide sequence ID" value="XM_016114534.1"/>
</dbReference>
<dbReference type="PANTHER" id="PTHR37610">
    <property type="entry name" value="CCHC-TYPE DOMAIN-CONTAINING PROTEIN"/>
    <property type="match status" value="1"/>
</dbReference>
<dbReference type="KEGG" id="adu:107493434"/>
<keyword evidence="2" id="KW-1185">Reference proteome</keyword>
<dbReference type="InterPro" id="IPR029472">
    <property type="entry name" value="Copia-like_N"/>
</dbReference>
<dbReference type="AlphaFoldDB" id="A0A6P4DP74"/>
<reference evidence="2" key="1">
    <citation type="journal article" date="2016" name="Nat. Genet.">
        <title>The genome sequences of Arachis duranensis and Arachis ipaensis, the diploid ancestors of cultivated peanut.</title>
        <authorList>
            <person name="Bertioli D.J."/>
            <person name="Cannon S.B."/>
            <person name="Froenicke L."/>
            <person name="Huang G."/>
            <person name="Farmer A.D."/>
            <person name="Cannon E.K."/>
            <person name="Liu X."/>
            <person name="Gao D."/>
            <person name="Clevenger J."/>
            <person name="Dash S."/>
            <person name="Ren L."/>
            <person name="Moretzsohn M.C."/>
            <person name="Shirasawa K."/>
            <person name="Huang W."/>
            <person name="Vidigal B."/>
            <person name="Abernathy B."/>
            <person name="Chu Y."/>
            <person name="Niederhuth C.E."/>
            <person name="Umale P."/>
            <person name="Araujo A.C."/>
            <person name="Kozik A."/>
            <person name="Kim K.D."/>
            <person name="Burow M.D."/>
            <person name="Varshney R.K."/>
            <person name="Wang X."/>
            <person name="Zhang X."/>
            <person name="Barkley N."/>
            <person name="Guimaraes P.M."/>
            <person name="Isobe S."/>
            <person name="Guo B."/>
            <person name="Liao B."/>
            <person name="Stalker H.T."/>
            <person name="Schmitz R.J."/>
            <person name="Scheffler B.E."/>
            <person name="Leal-Bertioli S.C."/>
            <person name="Xun X."/>
            <person name="Jackson S.A."/>
            <person name="Michelmore R."/>
            <person name="Ozias-Akins P."/>
        </authorList>
    </citation>
    <scope>NUCLEOTIDE SEQUENCE [LARGE SCALE GENOMIC DNA]</scope>
    <source>
        <strain evidence="2">cv. V14167</strain>
    </source>
</reference>
<protein>
    <submittedName>
        <fullName evidence="3">Uncharacterized protein LOC107493434</fullName>
    </submittedName>
</protein>
<feature type="domain" description="Retrotransposon Copia-like N-terminal" evidence="1">
    <location>
        <begin position="60"/>
        <end position="107"/>
    </location>
</feature>
<sequence length="164" mass="19116">MMNNQDPSSMVNLESNNNDSNSTFLNSDFHNFMRFISQFFGIQFHSSDKFVHDSSSPFLHSDENPETSIVTITLTPHNYHAWSRVMSLAFKGKNKLDFVDGSFPKPPFSDSVIWNDNVADIWKDLRHHYYQGDVFKVAELEEELYSLKRDELSITFYFTKLKAI</sequence>
<name>A0A6P4DP74_ARADU</name>
<proteinExistence type="predicted"/>
<dbReference type="GeneID" id="107493434"/>
<evidence type="ECO:0000259" key="1">
    <source>
        <dbReference type="Pfam" id="PF14244"/>
    </source>
</evidence>
<dbReference type="Proteomes" id="UP000515211">
    <property type="component" value="Chromosome 6"/>
</dbReference>